<name>A0ABV8ULG4_9PROT</name>
<evidence type="ECO:0000313" key="10">
    <source>
        <dbReference type="Proteomes" id="UP001595799"/>
    </source>
</evidence>
<evidence type="ECO:0000256" key="2">
    <source>
        <dbReference type="ARBA" id="ARBA00019841"/>
    </source>
</evidence>
<dbReference type="Pfam" id="PF01368">
    <property type="entry name" value="DHH"/>
    <property type="match status" value="1"/>
</dbReference>
<dbReference type="SUPFAM" id="SSF64182">
    <property type="entry name" value="DHH phosphoesterases"/>
    <property type="match status" value="1"/>
</dbReference>
<feature type="domain" description="DDH" evidence="6">
    <location>
        <begin position="73"/>
        <end position="232"/>
    </location>
</feature>
<dbReference type="Gene3D" id="3.10.310.30">
    <property type="match status" value="1"/>
</dbReference>
<dbReference type="GO" id="GO:0004527">
    <property type="term" value="F:exonuclease activity"/>
    <property type="evidence" value="ECO:0007669"/>
    <property type="project" value="UniProtKB-KW"/>
</dbReference>
<dbReference type="NCBIfam" id="TIGR00644">
    <property type="entry name" value="recJ"/>
    <property type="match status" value="1"/>
</dbReference>
<protein>
    <recommendedName>
        <fullName evidence="2">Single-stranded-DNA-specific exonuclease RecJ</fullName>
    </recommendedName>
</protein>
<dbReference type="InterPro" id="IPR041122">
    <property type="entry name" value="RecJ_OB"/>
</dbReference>
<dbReference type="InterPro" id="IPR003156">
    <property type="entry name" value="DHHA1_dom"/>
</dbReference>
<reference evidence="10" key="1">
    <citation type="journal article" date="2019" name="Int. J. Syst. Evol. Microbiol.">
        <title>The Global Catalogue of Microorganisms (GCM) 10K type strain sequencing project: providing services to taxonomists for standard genome sequencing and annotation.</title>
        <authorList>
            <consortium name="The Broad Institute Genomics Platform"/>
            <consortium name="The Broad Institute Genome Sequencing Center for Infectious Disease"/>
            <person name="Wu L."/>
            <person name="Ma J."/>
        </authorList>
    </citation>
    <scope>NUCLEOTIDE SEQUENCE [LARGE SCALE GENOMIC DNA]</scope>
    <source>
        <strain evidence="10">CECT 8472</strain>
    </source>
</reference>
<organism evidence="9 10">
    <name type="scientific">Fodinicurvata halophila</name>
    <dbReference type="NCBI Taxonomy" id="1419723"/>
    <lineage>
        <taxon>Bacteria</taxon>
        <taxon>Pseudomonadati</taxon>
        <taxon>Pseudomonadota</taxon>
        <taxon>Alphaproteobacteria</taxon>
        <taxon>Rhodospirillales</taxon>
        <taxon>Rhodovibrionaceae</taxon>
        <taxon>Fodinicurvata</taxon>
    </lineage>
</organism>
<accession>A0ABV8ULG4</accession>
<dbReference type="InterPro" id="IPR001667">
    <property type="entry name" value="DDH_dom"/>
</dbReference>
<dbReference type="Proteomes" id="UP001595799">
    <property type="component" value="Unassembled WGS sequence"/>
</dbReference>
<dbReference type="EMBL" id="JBHSCW010000003">
    <property type="protein sequence ID" value="MFC4351451.1"/>
    <property type="molecule type" value="Genomic_DNA"/>
</dbReference>
<dbReference type="PANTHER" id="PTHR30255:SF2">
    <property type="entry name" value="SINGLE-STRANDED-DNA-SPECIFIC EXONUCLEASE RECJ"/>
    <property type="match status" value="1"/>
</dbReference>
<feature type="domain" description="RecJ OB" evidence="8">
    <location>
        <begin position="460"/>
        <end position="568"/>
    </location>
</feature>
<comment type="caution">
    <text evidence="9">The sequence shown here is derived from an EMBL/GenBank/DDBJ whole genome shotgun (WGS) entry which is preliminary data.</text>
</comment>
<feature type="domain" description="DHHA1" evidence="7">
    <location>
        <begin position="351"/>
        <end position="444"/>
    </location>
</feature>
<dbReference type="RefSeq" id="WP_382421782.1">
    <property type="nucleotide sequence ID" value="NZ_JBHSCW010000003.1"/>
</dbReference>
<dbReference type="InterPro" id="IPR038763">
    <property type="entry name" value="DHH_sf"/>
</dbReference>
<gene>
    <name evidence="9" type="primary">recJ</name>
    <name evidence="9" type="ORF">ACFOW6_07845</name>
</gene>
<sequence>MRECDERLSLALSQRLGVPDAVGRILASRGIDFEQAEQFLAPTLREMIPDPLCLRDMDRAVERLKRAIQREEKIAVFGDYDVDGATSSSLLKLFLEAIGRPLEVYIPDRIREGYGPNSEAFLTLAQKGASLVVTVDCGITAYEPLEFAAQQGLDVIVVDHHVAETKLPSAVAVVNPNRLDDSSGLGHLAAVGVTFLLLVALNRALRADGWYREQGVQEPDLIRLLDLVALGTVCDVVPLTGLNRAFVTQGLKVLAQRRNIGLQALSDVARVDDMPNAHHLGFILGPRVNAGGRVGESSLGAELLTSKDASRAWSLAQRLDGYNSERRDIEAQVLEEAILQIEAQGSPGDLVLAVGQDWHPGVIGIVASRLKERFDRPALVISFDEEGVGKGSGRSVRGVDLGALVLAARQQGLLINGGGHAMAAGLTVDRDRLDELHAFMSDRIGHVLFDISYQPTLKLDGTLQYRASHYEFYQSLEQLAPYGTGNPEPRFAIPNVQILRADVVGSDHLRVFARTEAGDRLKGIAFRSVGRPLGDMLQASKDLPIHLAGKLRPDSWAGAEALQFHIEDAAKAST</sequence>
<dbReference type="Pfam" id="PF02272">
    <property type="entry name" value="DHHA1"/>
    <property type="match status" value="1"/>
</dbReference>
<evidence type="ECO:0000313" key="9">
    <source>
        <dbReference type="EMBL" id="MFC4351451.1"/>
    </source>
</evidence>
<comment type="similarity">
    <text evidence="1">Belongs to the RecJ family.</text>
</comment>
<evidence type="ECO:0000256" key="1">
    <source>
        <dbReference type="ARBA" id="ARBA00005915"/>
    </source>
</evidence>
<evidence type="ECO:0000259" key="8">
    <source>
        <dbReference type="Pfam" id="PF17768"/>
    </source>
</evidence>
<evidence type="ECO:0000256" key="5">
    <source>
        <dbReference type="ARBA" id="ARBA00022839"/>
    </source>
</evidence>
<evidence type="ECO:0000256" key="3">
    <source>
        <dbReference type="ARBA" id="ARBA00022722"/>
    </source>
</evidence>
<keyword evidence="4" id="KW-0378">Hydrolase</keyword>
<dbReference type="Gene3D" id="3.90.1640.30">
    <property type="match status" value="1"/>
</dbReference>
<evidence type="ECO:0000259" key="6">
    <source>
        <dbReference type="Pfam" id="PF01368"/>
    </source>
</evidence>
<dbReference type="InterPro" id="IPR004610">
    <property type="entry name" value="RecJ"/>
</dbReference>
<dbReference type="InterPro" id="IPR051673">
    <property type="entry name" value="SSDNA_exonuclease_RecJ"/>
</dbReference>
<evidence type="ECO:0000256" key="4">
    <source>
        <dbReference type="ARBA" id="ARBA00022801"/>
    </source>
</evidence>
<keyword evidence="3" id="KW-0540">Nuclease</keyword>
<dbReference type="Pfam" id="PF17768">
    <property type="entry name" value="RecJ_OB"/>
    <property type="match status" value="1"/>
</dbReference>
<keyword evidence="10" id="KW-1185">Reference proteome</keyword>
<dbReference type="PANTHER" id="PTHR30255">
    <property type="entry name" value="SINGLE-STRANDED-DNA-SPECIFIC EXONUCLEASE RECJ"/>
    <property type="match status" value="1"/>
</dbReference>
<evidence type="ECO:0000259" key="7">
    <source>
        <dbReference type="Pfam" id="PF02272"/>
    </source>
</evidence>
<proteinExistence type="inferred from homology"/>
<keyword evidence="5 9" id="KW-0269">Exonuclease</keyword>